<dbReference type="InterPro" id="IPR001810">
    <property type="entry name" value="F-box_dom"/>
</dbReference>
<reference evidence="2 3" key="1">
    <citation type="journal article" date="2018" name="Science">
        <title>The opium poppy genome and morphinan production.</title>
        <authorList>
            <person name="Guo L."/>
            <person name="Winzer T."/>
            <person name="Yang X."/>
            <person name="Li Y."/>
            <person name="Ning Z."/>
            <person name="He Z."/>
            <person name="Teodor R."/>
            <person name="Lu Y."/>
            <person name="Bowser T.A."/>
            <person name="Graham I.A."/>
            <person name="Ye K."/>
        </authorList>
    </citation>
    <scope>NUCLEOTIDE SEQUENCE [LARGE SCALE GENOMIC DNA]</scope>
    <source>
        <strain evidence="3">cv. HN1</strain>
        <tissue evidence="2">Leaves</tissue>
    </source>
</reference>
<keyword evidence="3" id="KW-1185">Reference proteome</keyword>
<evidence type="ECO:0000313" key="3">
    <source>
        <dbReference type="Proteomes" id="UP000316621"/>
    </source>
</evidence>
<evidence type="ECO:0000313" key="2">
    <source>
        <dbReference type="EMBL" id="RZC74227.1"/>
    </source>
</evidence>
<accession>A0A4Y7KN01</accession>
<dbReference type="Proteomes" id="UP000316621">
    <property type="component" value="Chromosome 8"/>
</dbReference>
<feature type="domain" description="F-box" evidence="1">
    <location>
        <begin position="1"/>
        <end position="46"/>
    </location>
</feature>
<name>A0A4Y7KN01_PAPSO</name>
<dbReference type="OMA" id="PEPLHIN"/>
<dbReference type="PANTHER" id="PTHR31672:SF13">
    <property type="entry name" value="F-BOX PROTEIN CPR30-LIKE"/>
    <property type="match status" value="1"/>
</dbReference>
<proteinExistence type="predicted"/>
<evidence type="ECO:0000259" key="1">
    <source>
        <dbReference type="PROSITE" id="PS50181"/>
    </source>
</evidence>
<dbReference type="EMBL" id="CM010722">
    <property type="protein sequence ID" value="RZC74227.1"/>
    <property type="molecule type" value="Genomic_DNA"/>
</dbReference>
<gene>
    <name evidence="2" type="ORF">C5167_049719</name>
</gene>
<dbReference type="PANTHER" id="PTHR31672">
    <property type="entry name" value="BNACNNG10540D PROTEIN"/>
    <property type="match status" value="1"/>
</dbReference>
<dbReference type="InterPro" id="IPR036047">
    <property type="entry name" value="F-box-like_dom_sf"/>
</dbReference>
<dbReference type="InterPro" id="IPR050796">
    <property type="entry name" value="SCF_F-box_component"/>
</dbReference>
<dbReference type="Gene3D" id="1.20.1280.50">
    <property type="match status" value="1"/>
</dbReference>
<organism evidence="2 3">
    <name type="scientific">Papaver somniferum</name>
    <name type="common">Opium poppy</name>
    <dbReference type="NCBI Taxonomy" id="3469"/>
    <lineage>
        <taxon>Eukaryota</taxon>
        <taxon>Viridiplantae</taxon>
        <taxon>Streptophyta</taxon>
        <taxon>Embryophyta</taxon>
        <taxon>Tracheophyta</taxon>
        <taxon>Spermatophyta</taxon>
        <taxon>Magnoliopsida</taxon>
        <taxon>Ranunculales</taxon>
        <taxon>Papaveraceae</taxon>
        <taxon>Papaveroideae</taxon>
        <taxon>Papaver</taxon>
    </lineage>
</organism>
<dbReference type="AlphaFoldDB" id="A0A4Y7KN01"/>
<dbReference type="Pfam" id="PF00646">
    <property type="entry name" value="F-box"/>
    <property type="match status" value="1"/>
</dbReference>
<sequence>MEKLPRDIMAKIFSRVPHESIFDCKLVSKSWNSIINHGLRTVTPSLDTSKVSFISLNMLENNTFEMLYLEYDENEKQLSKIKISKLNHPPIQRVHYTEKMYGEGPFKKTKSVIIGSSNGLICLAFPKDGLYGAVNDPLYICNPITREYIYLPIPTINENCATVRNVFGFGYNDKTKE</sequence>
<dbReference type="SMART" id="SM00256">
    <property type="entry name" value="FBOX"/>
    <property type="match status" value="1"/>
</dbReference>
<protein>
    <recommendedName>
        <fullName evidence="1">F-box domain-containing protein</fullName>
    </recommendedName>
</protein>
<dbReference type="SUPFAM" id="SSF81383">
    <property type="entry name" value="F-box domain"/>
    <property type="match status" value="1"/>
</dbReference>
<dbReference type="Gramene" id="RZC74227">
    <property type="protein sequence ID" value="RZC74227"/>
    <property type="gene ID" value="C5167_049719"/>
</dbReference>
<dbReference type="PROSITE" id="PS50181">
    <property type="entry name" value="FBOX"/>
    <property type="match status" value="1"/>
</dbReference>